<dbReference type="RefSeq" id="WP_038986335.1">
    <property type="nucleotide sequence ID" value="NZ_FNYS01000012.1"/>
</dbReference>
<feature type="transmembrane region" description="Helical" evidence="1">
    <location>
        <begin position="135"/>
        <end position="154"/>
    </location>
</feature>
<dbReference type="Proteomes" id="UP000183077">
    <property type="component" value="Unassembled WGS sequence"/>
</dbReference>
<dbReference type="Proteomes" id="UP000076630">
    <property type="component" value="Unassembled WGS sequence"/>
</dbReference>
<gene>
    <name evidence="2" type="ORF">AV926_03175</name>
    <name evidence="3" type="ORF">SAMN04488018_11236</name>
</gene>
<dbReference type="AlphaFoldDB" id="A0A161SCP0"/>
<feature type="transmembrane region" description="Helical" evidence="1">
    <location>
        <begin position="166"/>
        <end position="185"/>
    </location>
</feature>
<keyword evidence="4" id="KW-1185">Reference proteome</keyword>
<dbReference type="EMBL" id="FNYS01000012">
    <property type="protein sequence ID" value="SEJ10589.1"/>
    <property type="molecule type" value="Genomic_DNA"/>
</dbReference>
<dbReference type="GeneID" id="82257685"/>
<proteinExistence type="predicted"/>
<feature type="transmembrane region" description="Helical" evidence="1">
    <location>
        <begin position="34"/>
        <end position="57"/>
    </location>
</feature>
<keyword evidence="1" id="KW-0472">Membrane</keyword>
<evidence type="ECO:0008006" key="6">
    <source>
        <dbReference type="Google" id="ProtNLM"/>
    </source>
</evidence>
<evidence type="ECO:0000313" key="3">
    <source>
        <dbReference type="EMBL" id="SEJ10589.1"/>
    </source>
</evidence>
<feature type="transmembrane region" description="Helical" evidence="1">
    <location>
        <begin position="87"/>
        <end position="109"/>
    </location>
</feature>
<name>A0A161SCP0_9FLAO</name>
<reference evidence="3 5" key="2">
    <citation type="submission" date="2016-10" db="EMBL/GenBank/DDBJ databases">
        <authorList>
            <person name="de Groot N.N."/>
        </authorList>
    </citation>
    <scope>NUCLEOTIDE SEQUENCE [LARGE SCALE GENOMIC DNA]</scope>
    <source>
        <strain evidence="3 5">DSM 23048</strain>
    </source>
</reference>
<protein>
    <recommendedName>
        <fullName evidence="6">Beta-carotene 15,15'-monooxygenase</fullName>
    </recommendedName>
</protein>
<sequence length="260" mass="29538">MTNLKDILNNIKQNSYTVIPFQVMGEAATYYKKTFLLVITALMTSFLAYAIIGSMILSKLMNFSQDQEVLQQQMVELLNMIAEPPYFYYYLLFAAVSNALGNVLIAGFYKMNADVSLNKVPSIGSAFKYFFNKKGLYVFIIQLIISLIFMGITVPLKLMNLEMVSMAINCIANILTIFTIPLIIFGNQNPFTALKNSIMVVNKQPIPIILIVVLNYFFLISGLFLFIIGILFVLPYLFAVYFVLYKQVIGYNLEEEKELA</sequence>
<dbReference type="OrthoDB" id="1442535at2"/>
<keyword evidence="1" id="KW-1133">Transmembrane helix</keyword>
<feature type="transmembrane region" description="Helical" evidence="1">
    <location>
        <begin position="206"/>
        <end position="238"/>
    </location>
</feature>
<evidence type="ECO:0000313" key="2">
    <source>
        <dbReference type="EMBL" id="KZE83921.1"/>
    </source>
</evidence>
<accession>A0A161SCP0</accession>
<evidence type="ECO:0000313" key="5">
    <source>
        <dbReference type="Proteomes" id="UP000183077"/>
    </source>
</evidence>
<reference evidence="2 4" key="1">
    <citation type="submission" date="2016-01" db="EMBL/GenBank/DDBJ databases">
        <title>Whole genome sequencing of Myroides marinus L41.</title>
        <authorList>
            <person name="Hong K.W."/>
        </authorList>
    </citation>
    <scope>NUCLEOTIDE SEQUENCE [LARGE SCALE GENOMIC DNA]</scope>
    <source>
        <strain evidence="2 4">L41</strain>
    </source>
</reference>
<evidence type="ECO:0000313" key="4">
    <source>
        <dbReference type="Proteomes" id="UP000076630"/>
    </source>
</evidence>
<keyword evidence="1" id="KW-0812">Transmembrane</keyword>
<organism evidence="2 4">
    <name type="scientific">Myroides marinus</name>
    <dbReference type="NCBI Taxonomy" id="703342"/>
    <lineage>
        <taxon>Bacteria</taxon>
        <taxon>Pseudomonadati</taxon>
        <taxon>Bacteroidota</taxon>
        <taxon>Flavobacteriia</taxon>
        <taxon>Flavobacteriales</taxon>
        <taxon>Flavobacteriaceae</taxon>
        <taxon>Myroides</taxon>
    </lineage>
</organism>
<dbReference type="EMBL" id="LQNU01000033">
    <property type="protein sequence ID" value="KZE83921.1"/>
    <property type="molecule type" value="Genomic_DNA"/>
</dbReference>
<evidence type="ECO:0000256" key="1">
    <source>
        <dbReference type="SAM" id="Phobius"/>
    </source>
</evidence>